<evidence type="ECO:0000259" key="3">
    <source>
        <dbReference type="Pfam" id="PF22939"/>
    </source>
</evidence>
<protein>
    <recommendedName>
        <fullName evidence="7">Ankyrin repeat protein</fullName>
    </recommendedName>
</protein>
<comment type="caution">
    <text evidence="5">The sequence shown here is derived from an EMBL/GenBank/DDBJ whole genome shotgun (WGS) entry which is preliminary data.</text>
</comment>
<evidence type="ECO:0008006" key="7">
    <source>
        <dbReference type="Google" id="ProtNLM"/>
    </source>
</evidence>
<sequence length="738" mass="82191">MSTDAPSSSRERLNNPYPRQPESISSRHPKATFPSSGAPSERDKSAAPMVEGTRRYGPATISEHASAVLGDVVHNYNYFQSADAQKTSQALDTKPQLDLDTISDYDSRHALWLRSQPRVAGTCQWIDKAPEYRDWLSREGPPVLLCVGSVGCGKSITAGAVIASLDASRNEQALVTFFADPSSNHAITACDVVRAQIKQVYVDHEVAAKQLDRCITQDERLPQEIKDMLKANCAKMFLWVRLQILSIWDPNLTTCDDDIKAQLSSLPDGIDDIYIRCLRRIHTTNIQRSRDIAPRVFKWVSSAKQPLTDMQAREAVSMTTENLPLHKTMVLGSQVTDYCANLIVLDELTGTVAFPHPTVRDFLREPGKVPADLKHYQLSAQNDDLWCGELCLVYANIVQERKQIVIHRTQKISTDVVRPIAKTVLGSNMPSRWRGVGPNSSSTAVQISMPVATQRQGLMGKDFAMHEYLCRFWLAHNRNICPDAPMYSLFVDLCLGHNPDVQPWATDSSTVTVRYQRIVEFAIMHEHIPLLRLVVNHIRKRRISLVRSVFEGVCPGTDSSFLHIAAALGHEGVVTILLEVCRKDLADGSGHSPAAVAASGHHDKVFTLLLPEPRSVEDGGLWTLETTDKRPVSESLLRLCVVNGDAATLSWFLNSCPVHREAWAVPLNIAFMEACRAENLEICKSLIEVGHVDSSIINISPVYGDDSEWLVRLPPKHIPIMRKKRSSLLMRWSSAISN</sequence>
<evidence type="ECO:0000256" key="1">
    <source>
        <dbReference type="ARBA" id="ARBA00022737"/>
    </source>
</evidence>
<feature type="region of interest" description="Disordered" evidence="2">
    <location>
        <begin position="1"/>
        <end position="49"/>
    </location>
</feature>
<evidence type="ECO:0000313" key="5">
    <source>
        <dbReference type="EMBL" id="KAK5950051.1"/>
    </source>
</evidence>
<accession>A0AAN8F2R8</accession>
<organism evidence="5 6">
    <name type="scientific">Knufia fluminis</name>
    <dbReference type="NCBI Taxonomy" id="191047"/>
    <lineage>
        <taxon>Eukaryota</taxon>
        <taxon>Fungi</taxon>
        <taxon>Dikarya</taxon>
        <taxon>Ascomycota</taxon>
        <taxon>Pezizomycotina</taxon>
        <taxon>Eurotiomycetes</taxon>
        <taxon>Chaetothyriomycetidae</taxon>
        <taxon>Chaetothyriales</taxon>
        <taxon>Trichomeriaceae</taxon>
        <taxon>Knufia</taxon>
    </lineage>
</organism>
<dbReference type="EMBL" id="JAKLMC020000030">
    <property type="protein sequence ID" value="KAK5950051.1"/>
    <property type="molecule type" value="Genomic_DNA"/>
</dbReference>
<dbReference type="Proteomes" id="UP001316803">
    <property type="component" value="Unassembled WGS sequence"/>
</dbReference>
<gene>
    <name evidence="5" type="ORF">OHC33_009013</name>
</gene>
<dbReference type="InterPro" id="IPR056884">
    <property type="entry name" value="NPHP3-like_N"/>
</dbReference>
<reference evidence="5 6" key="1">
    <citation type="submission" date="2022-12" db="EMBL/GenBank/DDBJ databases">
        <title>Genomic features and morphological characterization of a novel Knufia sp. strain isolated from spacecraft assembly facility.</title>
        <authorList>
            <person name="Teixeira M."/>
            <person name="Chander A.M."/>
            <person name="Stajich J.E."/>
            <person name="Venkateswaran K."/>
        </authorList>
    </citation>
    <scope>NUCLEOTIDE SEQUENCE [LARGE SCALE GENOMIC DNA]</scope>
    <source>
        <strain evidence="5 6">FJI-L2-BK-P2</strain>
    </source>
</reference>
<keyword evidence="1" id="KW-0677">Repeat</keyword>
<dbReference type="AlphaFoldDB" id="A0AAN8F2R8"/>
<evidence type="ECO:0000256" key="2">
    <source>
        <dbReference type="SAM" id="MobiDB-lite"/>
    </source>
</evidence>
<dbReference type="SUPFAM" id="SSF48403">
    <property type="entry name" value="Ankyrin repeat"/>
    <property type="match status" value="1"/>
</dbReference>
<evidence type="ECO:0000259" key="4">
    <source>
        <dbReference type="Pfam" id="PF24883"/>
    </source>
</evidence>
<dbReference type="InterPro" id="IPR054471">
    <property type="entry name" value="GPIID_WHD"/>
</dbReference>
<evidence type="ECO:0000313" key="6">
    <source>
        <dbReference type="Proteomes" id="UP001316803"/>
    </source>
</evidence>
<name>A0AAN8F2R8_9EURO</name>
<feature type="domain" description="Nephrocystin 3-like N-terminal" evidence="4">
    <location>
        <begin position="121"/>
        <end position="226"/>
    </location>
</feature>
<dbReference type="InterPro" id="IPR036770">
    <property type="entry name" value="Ankyrin_rpt-contain_sf"/>
</dbReference>
<keyword evidence="6" id="KW-1185">Reference proteome</keyword>
<dbReference type="Pfam" id="PF24883">
    <property type="entry name" value="NPHP3_N"/>
    <property type="match status" value="1"/>
</dbReference>
<feature type="domain" description="GPI inositol-deacylase winged helix" evidence="3">
    <location>
        <begin position="285"/>
        <end position="365"/>
    </location>
</feature>
<dbReference type="PANTHER" id="PTHR10039">
    <property type="entry name" value="AMELOGENIN"/>
    <property type="match status" value="1"/>
</dbReference>
<proteinExistence type="predicted"/>
<dbReference type="Pfam" id="PF22939">
    <property type="entry name" value="WHD_GPIID"/>
    <property type="match status" value="1"/>
</dbReference>
<dbReference type="Gene3D" id="1.25.40.20">
    <property type="entry name" value="Ankyrin repeat-containing domain"/>
    <property type="match status" value="1"/>
</dbReference>